<dbReference type="GO" id="GO:0055038">
    <property type="term" value="C:recycling endosome membrane"/>
    <property type="evidence" value="ECO:0007669"/>
    <property type="project" value="TreeGrafter"/>
</dbReference>
<keyword evidence="3 5" id="KW-1133">Transmembrane helix</keyword>
<dbReference type="OrthoDB" id="242866at2759"/>
<dbReference type="Proteomes" id="UP000317494">
    <property type="component" value="Unassembled WGS sequence"/>
</dbReference>
<organism evidence="6 9">
    <name type="scientific">Synchytrium endobioticum</name>
    <dbReference type="NCBI Taxonomy" id="286115"/>
    <lineage>
        <taxon>Eukaryota</taxon>
        <taxon>Fungi</taxon>
        <taxon>Fungi incertae sedis</taxon>
        <taxon>Chytridiomycota</taxon>
        <taxon>Chytridiomycota incertae sedis</taxon>
        <taxon>Chytridiomycetes</taxon>
        <taxon>Synchytriales</taxon>
        <taxon>Synchytriaceae</taxon>
        <taxon>Synchytrium</taxon>
    </lineage>
</organism>
<evidence type="ECO:0008006" key="10">
    <source>
        <dbReference type="Google" id="ProtNLM"/>
    </source>
</evidence>
<dbReference type="Pfam" id="PF04144">
    <property type="entry name" value="SCAMP"/>
    <property type="match status" value="1"/>
</dbReference>
<accession>A0A507CSB4</accession>
<evidence type="ECO:0000256" key="5">
    <source>
        <dbReference type="SAM" id="Phobius"/>
    </source>
</evidence>
<feature type="transmembrane region" description="Helical" evidence="5">
    <location>
        <begin position="167"/>
        <end position="188"/>
    </location>
</feature>
<dbReference type="InterPro" id="IPR007273">
    <property type="entry name" value="SCAMP"/>
</dbReference>
<dbReference type="PANTHER" id="PTHR10687:SF2">
    <property type="entry name" value="SECRETORY CARRIER-ASSOCIATED MEMBRANE PROTEIN"/>
    <property type="match status" value="1"/>
</dbReference>
<dbReference type="PANTHER" id="PTHR10687">
    <property type="entry name" value="SECRETORY CARRIER-ASSOCIATED MEMBRANE PROTEIN SCAMP"/>
    <property type="match status" value="1"/>
</dbReference>
<feature type="transmembrane region" description="Helical" evidence="5">
    <location>
        <begin position="208"/>
        <end position="231"/>
    </location>
</feature>
<gene>
    <name evidence="6" type="ORF">SeLEV6574_g05787</name>
    <name evidence="7" type="ORF">SeMB42_g05297</name>
</gene>
<reference evidence="8 9" key="1">
    <citation type="journal article" date="2019" name="Sci. Rep.">
        <title>Comparative genomics of chytrid fungi reveal insights into the obligate biotrophic and pathogenic lifestyle of Synchytrium endobioticum.</title>
        <authorList>
            <person name="van de Vossenberg B.T.L.H."/>
            <person name="Warris S."/>
            <person name="Nguyen H.D.T."/>
            <person name="van Gent-Pelzer M.P.E."/>
            <person name="Joly D.L."/>
            <person name="van de Geest H.C."/>
            <person name="Bonants P.J.M."/>
            <person name="Smith D.S."/>
            <person name="Levesque C.A."/>
            <person name="van der Lee T.A.J."/>
        </authorList>
    </citation>
    <scope>NUCLEOTIDE SEQUENCE [LARGE SCALE GENOMIC DNA]</scope>
    <source>
        <strain evidence="6 9">LEV6574</strain>
        <strain evidence="7 8">MB42</strain>
    </source>
</reference>
<dbReference type="GO" id="GO:0032588">
    <property type="term" value="C:trans-Golgi network membrane"/>
    <property type="evidence" value="ECO:0007669"/>
    <property type="project" value="TreeGrafter"/>
</dbReference>
<evidence type="ECO:0000256" key="4">
    <source>
        <dbReference type="ARBA" id="ARBA00023136"/>
    </source>
</evidence>
<dbReference type="Proteomes" id="UP000320475">
    <property type="component" value="Unassembled WGS sequence"/>
</dbReference>
<dbReference type="EMBL" id="QEAM01000289">
    <property type="protein sequence ID" value="TPX42044.1"/>
    <property type="molecule type" value="Genomic_DNA"/>
</dbReference>
<feature type="transmembrane region" description="Helical" evidence="5">
    <location>
        <begin position="135"/>
        <end position="155"/>
    </location>
</feature>
<keyword evidence="2 5" id="KW-0812">Transmembrane</keyword>
<protein>
    <recommendedName>
        <fullName evidence="10">Secretory carrier membrane protein</fullName>
    </recommendedName>
</protein>
<proteinExistence type="predicted"/>
<evidence type="ECO:0000313" key="6">
    <source>
        <dbReference type="EMBL" id="TPX42044.1"/>
    </source>
</evidence>
<evidence type="ECO:0000313" key="7">
    <source>
        <dbReference type="EMBL" id="TPX42050.1"/>
    </source>
</evidence>
<sequence>MSDPYPRDTEQRHWNAGQSQAAFMMPARPNNAYDNAGTHERNLQDRERALDAREKAIAEREKKVGDASFQSPNWPRFRPLVYHDIPKDIPAAGQPLMKQAFALWHLGAVSYIMNFIAAFSLIVTKADGAGSTFGLALVIMVVGIPVSFVFWYRNLYNGVKRDRSINFFFYFINLACHLGAAVFLAIGIPATGGAGLMYALSQFGSNVGSGVLCMLAFVVFVVEVLYGLVVVRTTSRFYRGRGMSLAQAREEGISAAASSRAGQDFAMAAARNAAGAQ</sequence>
<dbReference type="AlphaFoldDB" id="A0A507CSB4"/>
<evidence type="ECO:0000256" key="3">
    <source>
        <dbReference type="ARBA" id="ARBA00022989"/>
    </source>
</evidence>
<comment type="caution">
    <text evidence="6">The sequence shown here is derived from an EMBL/GenBank/DDBJ whole genome shotgun (WGS) entry which is preliminary data.</text>
</comment>
<dbReference type="VEuPathDB" id="FungiDB:SeMB42_g05297"/>
<evidence type="ECO:0000256" key="2">
    <source>
        <dbReference type="ARBA" id="ARBA00022692"/>
    </source>
</evidence>
<evidence type="ECO:0000313" key="8">
    <source>
        <dbReference type="Proteomes" id="UP000317494"/>
    </source>
</evidence>
<evidence type="ECO:0000256" key="1">
    <source>
        <dbReference type="ARBA" id="ARBA00004141"/>
    </source>
</evidence>
<keyword evidence="8" id="KW-1185">Reference proteome</keyword>
<comment type="subcellular location">
    <subcellularLocation>
        <location evidence="1">Membrane</location>
        <topology evidence="1">Multi-pass membrane protein</topology>
    </subcellularLocation>
</comment>
<name>A0A507CSB4_9FUNG</name>
<dbReference type="GO" id="GO:0015031">
    <property type="term" value="P:protein transport"/>
    <property type="evidence" value="ECO:0007669"/>
    <property type="project" value="InterPro"/>
</dbReference>
<evidence type="ECO:0000313" key="9">
    <source>
        <dbReference type="Proteomes" id="UP000320475"/>
    </source>
</evidence>
<feature type="transmembrane region" description="Helical" evidence="5">
    <location>
        <begin position="101"/>
        <end position="123"/>
    </location>
</feature>
<dbReference type="EMBL" id="QEAN01000247">
    <property type="protein sequence ID" value="TPX42050.1"/>
    <property type="molecule type" value="Genomic_DNA"/>
</dbReference>
<keyword evidence="4 5" id="KW-0472">Membrane</keyword>